<keyword evidence="2" id="KW-1185">Reference proteome</keyword>
<name>A0ACC6Q838_9ACTN</name>
<sequence>MSGTADDSGLSGRTTDAGEVNKPLRDFLRTETGSAAVLLAAVVAALVWANIDLHAYEMVWATDLSVRIGSYGLSLDLHEWINSGLMTFFFLVVGLEARREFDVGELRDRRWVLLSLLAGVSSMIVPVLIYLAINSGRDSVHGWGAAMSTDTAFALGILAILGSRLPASLRAFILSVAVVDDLIALLVIAVVYSEAVHLPALAVAVGAMALILVVRFAGVGRGPLYALLAVVVWVALQKAGIDPVVTGLAVGALAVAYPAARSDLEAASGLFRRFREQPTPELERSVRRGLASAVSTNERLVQMYHPWTSYVIVPLFALANAGIPVGADELARAFTSPVTLGILAAYVVGKLVGVLGSTALVTRLTRRRLRPPVGWGSVAAAGSISGAGFTVSLLIAALAFEGEELDNAKIGILATLIGAFVVSWSITVVIGLLPARRRARALLGTTEPLTDLAVPVDEERDRMRGPRDAPVTVVEYGDFECPYCGQAEPVVREMLADEGDVRYVFRHLPLTDVHPNAQLAAEAAEAAGEQGAFWEMHDLLMERQDALRPTDLVRYASELGLDVDAFRHHIKRRRGAGRIADDVESADLSGVTGTPTFFVNGRRHQGAYDITGLTEAVELARQRSLLSPPT</sequence>
<gene>
    <name evidence="1" type="ORF">WKI67_38745</name>
</gene>
<comment type="caution">
    <text evidence="1">The sequence shown here is derived from an EMBL/GenBank/DDBJ whole genome shotgun (WGS) entry which is preliminary data.</text>
</comment>
<protein>
    <submittedName>
        <fullName evidence="1">Na+/H+ antiporter NhaA</fullName>
    </submittedName>
</protein>
<accession>A0ACC6Q838</accession>
<evidence type="ECO:0000313" key="1">
    <source>
        <dbReference type="EMBL" id="MEJ8639297.1"/>
    </source>
</evidence>
<evidence type="ECO:0000313" key="2">
    <source>
        <dbReference type="Proteomes" id="UP001377168"/>
    </source>
</evidence>
<reference evidence="1" key="1">
    <citation type="submission" date="2024-03" db="EMBL/GenBank/DDBJ databases">
        <title>Novel Streptomyces species of biotechnological and ecological value are a feature of Machair soil.</title>
        <authorList>
            <person name="Prole J.R."/>
            <person name="Goodfellow M."/>
            <person name="Allenby N."/>
            <person name="Ward A.C."/>
        </authorList>
    </citation>
    <scope>NUCLEOTIDE SEQUENCE</scope>
    <source>
        <strain evidence="1">MS2.AVA.5</strain>
    </source>
</reference>
<dbReference type="EMBL" id="JBBKAJ010000022">
    <property type="protein sequence ID" value="MEJ8639297.1"/>
    <property type="molecule type" value="Genomic_DNA"/>
</dbReference>
<organism evidence="1 2">
    <name type="scientific">Streptomyces achmelvichensis</name>
    <dbReference type="NCBI Taxonomy" id="3134111"/>
    <lineage>
        <taxon>Bacteria</taxon>
        <taxon>Bacillati</taxon>
        <taxon>Actinomycetota</taxon>
        <taxon>Actinomycetes</taxon>
        <taxon>Kitasatosporales</taxon>
        <taxon>Streptomycetaceae</taxon>
        <taxon>Streptomyces</taxon>
    </lineage>
</organism>
<proteinExistence type="predicted"/>
<dbReference type="Proteomes" id="UP001377168">
    <property type="component" value="Unassembled WGS sequence"/>
</dbReference>